<gene>
    <name evidence="1" type="ORF">NE692_09390</name>
</gene>
<accession>A0AAW5JVA0</accession>
<dbReference type="Proteomes" id="UP001206013">
    <property type="component" value="Unassembled WGS sequence"/>
</dbReference>
<dbReference type="RefSeq" id="WP_256134666.1">
    <property type="nucleotide sequence ID" value="NZ_JANFYM010000012.1"/>
</dbReference>
<protein>
    <submittedName>
        <fullName evidence="1">Uncharacterized protein</fullName>
    </submittedName>
</protein>
<evidence type="ECO:0000313" key="2">
    <source>
        <dbReference type="Proteomes" id="UP001206013"/>
    </source>
</evidence>
<proteinExistence type="predicted"/>
<dbReference type="AlphaFoldDB" id="A0AAW5JVA0"/>
<reference evidence="1" key="1">
    <citation type="submission" date="2022-06" db="EMBL/GenBank/DDBJ databases">
        <title>Isolation of gut microbiota from human fecal samples.</title>
        <authorList>
            <person name="Pamer E.G."/>
            <person name="Barat B."/>
            <person name="Waligurski E."/>
            <person name="Medina S."/>
            <person name="Paddock L."/>
            <person name="Mostad J."/>
        </authorList>
    </citation>
    <scope>NUCLEOTIDE SEQUENCE</scope>
    <source>
        <strain evidence="1">SL.1.01</strain>
    </source>
</reference>
<name>A0AAW5JVA0_BIFAD</name>
<organism evidence="1 2">
    <name type="scientific">Bifidobacterium adolescentis</name>
    <dbReference type="NCBI Taxonomy" id="1680"/>
    <lineage>
        <taxon>Bacteria</taxon>
        <taxon>Bacillati</taxon>
        <taxon>Actinomycetota</taxon>
        <taxon>Actinomycetes</taxon>
        <taxon>Bifidobacteriales</taxon>
        <taxon>Bifidobacteriaceae</taxon>
        <taxon>Bifidobacterium</taxon>
    </lineage>
</organism>
<sequence>MSATKYDNGNTSTLQVIDNEGTNKLTILQSPSFGKELMFTTTDSDTATSVVVNDIETLRKIRDFLNESIHWMEA</sequence>
<comment type="caution">
    <text evidence="1">The sequence shown here is derived from an EMBL/GenBank/DDBJ whole genome shotgun (WGS) entry which is preliminary data.</text>
</comment>
<dbReference type="EMBL" id="JANFYM010000012">
    <property type="protein sequence ID" value="MCQ4793663.1"/>
    <property type="molecule type" value="Genomic_DNA"/>
</dbReference>
<evidence type="ECO:0000313" key="1">
    <source>
        <dbReference type="EMBL" id="MCQ4793663.1"/>
    </source>
</evidence>